<dbReference type="EMBL" id="JBBHLL010000158">
    <property type="protein sequence ID" value="KAK7812153.1"/>
    <property type="molecule type" value="Genomic_DNA"/>
</dbReference>
<dbReference type="FunFam" id="1.10.10.10:FF:000161">
    <property type="entry name" value="Cullin 1"/>
    <property type="match status" value="1"/>
</dbReference>
<evidence type="ECO:0000256" key="4">
    <source>
        <dbReference type="ARBA" id="ARBA00022499"/>
    </source>
</evidence>
<dbReference type="GO" id="GO:0031625">
    <property type="term" value="F:ubiquitin protein ligase binding"/>
    <property type="evidence" value="ECO:0007669"/>
    <property type="project" value="InterPro"/>
</dbReference>
<dbReference type="PROSITE" id="PS01256">
    <property type="entry name" value="CULLIN_1"/>
    <property type="match status" value="1"/>
</dbReference>
<dbReference type="GO" id="GO:0019005">
    <property type="term" value="C:SCF ubiquitin ligase complex"/>
    <property type="evidence" value="ECO:0007669"/>
    <property type="project" value="UniProtKB-ARBA"/>
</dbReference>
<dbReference type="FunFam" id="1.20.1310.10:FF:000019">
    <property type="entry name" value="Cullin 1"/>
    <property type="match status" value="1"/>
</dbReference>
<evidence type="ECO:0000256" key="1">
    <source>
        <dbReference type="ARBA" id="ARBA00004906"/>
    </source>
</evidence>
<keyword evidence="4" id="KW-1017">Isopeptide bond</keyword>
<feature type="domain" description="Cullin family profile" evidence="10">
    <location>
        <begin position="367"/>
        <end position="594"/>
    </location>
</feature>
<evidence type="ECO:0000256" key="6">
    <source>
        <dbReference type="ARBA" id="ARBA00022843"/>
    </source>
</evidence>
<dbReference type="Gene3D" id="1.20.1310.10">
    <property type="entry name" value="Cullin Repeats"/>
    <property type="match status" value="5"/>
</dbReference>
<evidence type="ECO:0000256" key="5">
    <source>
        <dbReference type="ARBA" id="ARBA00022786"/>
    </source>
</evidence>
<evidence type="ECO:0000256" key="7">
    <source>
        <dbReference type="ARBA" id="ARBA00069612"/>
    </source>
</evidence>
<dbReference type="InterPro" id="IPR036388">
    <property type="entry name" value="WH-like_DNA-bd_sf"/>
</dbReference>
<dbReference type="InterPro" id="IPR036317">
    <property type="entry name" value="Cullin_homology_sf"/>
</dbReference>
<dbReference type="FunFam" id="1.20.1310.10:FF:000007">
    <property type="entry name" value="Cullin 1"/>
    <property type="match status" value="1"/>
</dbReference>
<evidence type="ECO:0000313" key="12">
    <source>
        <dbReference type="Proteomes" id="UP001488838"/>
    </source>
</evidence>
<dbReference type="SMART" id="SM00884">
    <property type="entry name" value="Cullin_Nedd8"/>
    <property type="match status" value="1"/>
</dbReference>
<accession>A0AAW0ICW9</accession>
<dbReference type="InterPro" id="IPR016159">
    <property type="entry name" value="Cullin_repeat-like_dom_sf"/>
</dbReference>
<gene>
    <name evidence="11" type="ORF">U0070_012856</name>
</gene>
<dbReference type="FunFam" id="1.10.10.10:FF:000014">
    <property type="entry name" value="Cullin 1"/>
    <property type="match status" value="1"/>
</dbReference>
<dbReference type="Proteomes" id="UP001488838">
    <property type="component" value="Unassembled WGS sequence"/>
</dbReference>
<comment type="caution">
    <text evidence="11">The sequence shown here is derived from an EMBL/GenBank/DDBJ whole genome shotgun (WGS) entry which is preliminary data.</text>
</comment>
<keyword evidence="6" id="KW-0832">Ubl conjugation</keyword>
<comment type="similarity">
    <text evidence="2 8 9">Belongs to the cullin family.</text>
</comment>
<dbReference type="FunFam" id="4.10.1030.10:FF:000001">
    <property type="entry name" value="Putative Cullin-1"/>
    <property type="match status" value="1"/>
</dbReference>
<keyword evidence="3" id="KW-0488">Methylation</keyword>
<dbReference type="SUPFAM" id="SSF46785">
    <property type="entry name" value="Winged helix' DNA-binding domain"/>
    <property type="match status" value="1"/>
</dbReference>
<dbReference type="Pfam" id="PF00888">
    <property type="entry name" value="Cullin"/>
    <property type="match status" value="1"/>
</dbReference>
<dbReference type="AlphaFoldDB" id="A0AAW0ICW9"/>
<dbReference type="InterPro" id="IPR016157">
    <property type="entry name" value="Cullin_CS"/>
</dbReference>
<organism evidence="11 12">
    <name type="scientific">Myodes glareolus</name>
    <name type="common">Bank vole</name>
    <name type="synonym">Clethrionomys glareolus</name>
    <dbReference type="NCBI Taxonomy" id="447135"/>
    <lineage>
        <taxon>Eukaryota</taxon>
        <taxon>Metazoa</taxon>
        <taxon>Chordata</taxon>
        <taxon>Craniata</taxon>
        <taxon>Vertebrata</taxon>
        <taxon>Euteleostomi</taxon>
        <taxon>Mammalia</taxon>
        <taxon>Eutheria</taxon>
        <taxon>Euarchontoglires</taxon>
        <taxon>Glires</taxon>
        <taxon>Rodentia</taxon>
        <taxon>Myomorpha</taxon>
        <taxon>Muroidea</taxon>
        <taxon>Cricetidae</taxon>
        <taxon>Arvicolinae</taxon>
        <taxon>Myodes</taxon>
    </lineage>
</organism>
<dbReference type="SUPFAM" id="SSF74788">
    <property type="entry name" value="Cullin repeat-like"/>
    <property type="match status" value="1"/>
</dbReference>
<dbReference type="SMART" id="SM00182">
    <property type="entry name" value="CULLIN"/>
    <property type="match status" value="1"/>
</dbReference>
<comment type="pathway">
    <text evidence="1">Protein modification; protein ubiquitination.</text>
</comment>
<evidence type="ECO:0000313" key="11">
    <source>
        <dbReference type="EMBL" id="KAK7812153.1"/>
    </source>
</evidence>
<protein>
    <recommendedName>
        <fullName evidence="7">Cullin-1</fullName>
    </recommendedName>
</protein>
<evidence type="ECO:0000256" key="2">
    <source>
        <dbReference type="ARBA" id="ARBA00006019"/>
    </source>
</evidence>
<dbReference type="PANTHER" id="PTHR11932">
    <property type="entry name" value="CULLIN"/>
    <property type="match status" value="1"/>
</dbReference>
<dbReference type="PROSITE" id="PS50069">
    <property type="entry name" value="CULLIN_2"/>
    <property type="match status" value="1"/>
</dbReference>
<dbReference type="GO" id="GO:0070936">
    <property type="term" value="P:protein K48-linked ubiquitination"/>
    <property type="evidence" value="ECO:0007669"/>
    <property type="project" value="UniProtKB-ARBA"/>
</dbReference>
<reference evidence="11 12" key="1">
    <citation type="journal article" date="2023" name="bioRxiv">
        <title>Conserved and derived expression patterns and positive selection on dental genes reveal complex evolutionary context of ever-growing rodent molars.</title>
        <authorList>
            <person name="Calamari Z.T."/>
            <person name="Song A."/>
            <person name="Cohen E."/>
            <person name="Akter M."/>
            <person name="Roy R.D."/>
            <person name="Hallikas O."/>
            <person name="Christensen M.M."/>
            <person name="Li P."/>
            <person name="Marangoni P."/>
            <person name="Jernvall J."/>
            <person name="Klein O.D."/>
        </authorList>
    </citation>
    <scope>NUCLEOTIDE SEQUENCE [LARGE SCALE GENOMIC DNA]</scope>
    <source>
        <strain evidence="11">V071</strain>
    </source>
</reference>
<dbReference type="InterPro" id="IPR016158">
    <property type="entry name" value="Cullin_homology"/>
</dbReference>
<dbReference type="InterPro" id="IPR045093">
    <property type="entry name" value="Cullin"/>
</dbReference>
<dbReference type="InterPro" id="IPR036390">
    <property type="entry name" value="WH_DNA-bd_sf"/>
</dbReference>
<dbReference type="GO" id="GO:0006915">
    <property type="term" value="P:apoptotic process"/>
    <property type="evidence" value="ECO:0007669"/>
    <property type="project" value="UniProtKB-ARBA"/>
</dbReference>
<evidence type="ECO:0000256" key="3">
    <source>
        <dbReference type="ARBA" id="ARBA00022481"/>
    </source>
</evidence>
<evidence type="ECO:0000256" key="8">
    <source>
        <dbReference type="PROSITE-ProRule" id="PRU00330"/>
    </source>
</evidence>
<dbReference type="Gene3D" id="1.10.10.10">
    <property type="entry name" value="Winged helix-like DNA-binding domain superfamily/Winged helix DNA-binding domain"/>
    <property type="match status" value="2"/>
</dbReference>
<dbReference type="GO" id="GO:0031146">
    <property type="term" value="P:SCF-dependent proteasomal ubiquitin-dependent protein catabolic process"/>
    <property type="evidence" value="ECO:0007669"/>
    <property type="project" value="UniProtKB-ARBA"/>
</dbReference>
<dbReference type="Gene3D" id="4.10.1030.10">
    <property type="entry name" value="Ring Box Chain A, domain 5"/>
    <property type="match status" value="1"/>
</dbReference>
<dbReference type="InterPro" id="IPR059120">
    <property type="entry name" value="Cullin-like_AB"/>
</dbReference>
<sequence>MMSSNRSQNPHGLKQIGLDQIWDDLRAGIQQVYTRQSMAKSRYMELYTHLSEYELDGEDLMDESVLKFYTQQWEDYRFSSKVLNGICAYLNRHWVRRECDEGRKGIYEIYSLALVTWRDCLFRPLNKQVTNAVLKLIEKERNGETINTRLISGVVQSYVELGLNEDDAFAKGPTLTVYKESFESQFLADTERFYTRESTEFLQQNPVTEYMKKAEARLLEEQRRVQVYLHESTQDELARKCEQVLIEKHLEIFHTEFQNLLDADKNEDLGRMYNLVSRIQDGLGELKKLLETHIHNQGLAAIEKCGEAALNDPKMYVQTVLDVHKKYNALVMSAFNNDAGFVAALDKACGRFINNNAVTKMAQSSSKSPELLARYCDSLLKKSSKNPEEAELEDTLNQVMVVFKYIEDKDVFQKFYAKMLAKRLVHQNSASDDAEASMISKLKQACGFEYTSKLQRMFQDIGVSKDLNEQFKKHLTNSEPLDLDFSIQVLSSGSWPFQQSCTFALPSELERSYQRFTAFYASRHSGRKLTWLYQLSKGELVTNCFKNRYTLQASTFQMAILLQYNTEDAYTVQQLTDSTQIKMVSRRVTLALYLQDILAQVLQILLKSKLLVLEDENANVDEVELKPDTLIKLYLGYKNKKLRVNINVPMKTEQKQEQETTHKNIEEDRKLLIQAAIVRIMKMRKVLKHQQLLGEVLTQLSSRFKPRVPVIKKCIDILIEKEYLERVDGEKDTYSYLA</sequence>
<dbReference type="SUPFAM" id="SSF75632">
    <property type="entry name" value="Cullin homology domain"/>
    <property type="match status" value="1"/>
</dbReference>
<dbReference type="InterPro" id="IPR019559">
    <property type="entry name" value="Cullin_neddylation_domain"/>
</dbReference>
<keyword evidence="12" id="KW-1185">Reference proteome</keyword>
<dbReference type="Pfam" id="PF10557">
    <property type="entry name" value="Cullin_Nedd8"/>
    <property type="match status" value="1"/>
</dbReference>
<dbReference type="Pfam" id="PF26557">
    <property type="entry name" value="Cullin_AB"/>
    <property type="match status" value="1"/>
</dbReference>
<dbReference type="InterPro" id="IPR001373">
    <property type="entry name" value="Cullin_N"/>
</dbReference>
<keyword evidence="5" id="KW-0833">Ubl conjugation pathway</keyword>
<dbReference type="FunFam" id="1.20.1310.10:FF:000011">
    <property type="entry name" value="Cullin 1"/>
    <property type="match status" value="1"/>
</dbReference>
<evidence type="ECO:0000259" key="10">
    <source>
        <dbReference type="PROSITE" id="PS50069"/>
    </source>
</evidence>
<evidence type="ECO:0000256" key="9">
    <source>
        <dbReference type="RuleBase" id="RU003829"/>
    </source>
</evidence>
<proteinExistence type="inferred from homology"/>
<name>A0AAW0ICW9_MYOGA</name>